<evidence type="ECO:0000256" key="2">
    <source>
        <dbReference type="SAM" id="SignalP"/>
    </source>
</evidence>
<evidence type="ECO:0000256" key="1">
    <source>
        <dbReference type="SAM" id="MobiDB-lite"/>
    </source>
</evidence>
<sequence length="488" mass="51796">MFLTAIVVLLAAVARGEKPAANSKANTVCTTDAYYAAIGQELHRILTTATTELQKIQEQQNSLSLAAAKYHGTKPGLAYKVLLAALTTRTHSAMTELQAATGPMHTAANLIARKRGELQAAYALTEDTIATADLTTAAKDGTNLVLASGSKAQRCVSTGAVKTKYVAKCGPEATNIQAAEPIKDQLDTATHIKVHNTDTATFQKIEVDFEGLGAVGTAENFVPGSPPKYCMTSAADPGSGANNGIAVGSVKTAANMAFTEIDLANPGQYSQPSSDNTDPGDVTMRVTNSELSTTLKDALAKRPKIAGPLGPETLLTLATESGAAKSAAVELRSSKTKSGDEPTAEEIATLVFGTKEGTVADKFLKQLTQDSNSIPNKPEAITGNTQQLALGENFAKAMGYYYAQKLKQHTSTSRPEKNQGDAKTDETEKTEEKKDGDNKEECKATEEKDCDKTKCDWNTEKKQCKVKEGAAFISYVMKAPLLLPFLFL</sequence>
<feature type="signal peptide" evidence="2">
    <location>
        <begin position="1"/>
        <end position="16"/>
    </location>
</feature>
<feature type="chain" id="PRO_5036339228" description="Variant surface glycoprotein" evidence="2">
    <location>
        <begin position="17"/>
        <end position="488"/>
    </location>
</feature>
<feature type="compositionally biased region" description="Basic and acidic residues" evidence="1">
    <location>
        <begin position="414"/>
        <end position="451"/>
    </location>
</feature>
<protein>
    <recommendedName>
        <fullName evidence="8">Variant surface glycoprotein</fullName>
    </recommendedName>
</protein>
<evidence type="ECO:0000313" key="5">
    <source>
        <dbReference type="EMBL" id="RHW72050.1"/>
    </source>
</evidence>
<evidence type="ECO:0008006" key="8">
    <source>
        <dbReference type="Google" id="ProtNLM"/>
    </source>
</evidence>
<dbReference type="EMBL" id="QSBY01000006">
    <property type="protein sequence ID" value="RHW71884.1"/>
    <property type="molecule type" value="Genomic_DNA"/>
</dbReference>
<dbReference type="AlphaFoldDB" id="A0A3L6L5E4"/>
<dbReference type="Proteomes" id="UP000266743">
    <property type="component" value="Chromosome 6"/>
</dbReference>
<dbReference type="EMBL" id="QSBY01000006">
    <property type="protein sequence ID" value="RHW71996.1"/>
    <property type="molecule type" value="Genomic_DNA"/>
</dbReference>
<evidence type="ECO:0000313" key="4">
    <source>
        <dbReference type="EMBL" id="RHW71996.1"/>
    </source>
</evidence>
<feature type="region of interest" description="Disordered" evidence="1">
    <location>
        <begin position="408"/>
        <end position="451"/>
    </location>
</feature>
<gene>
    <name evidence="3" type="ORF">DPX39_060061400</name>
    <name evidence="6" type="ORF">DPX39_060067500</name>
    <name evidence="4" type="ORF">DPX39_060073500</name>
    <name evidence="5" type="ORF">DPX39_060079700</name>
</gene>
<evidence type="ECO:0000313" key="7">
    <source>
        <dbReference type="Proteomes" id="UP000266743"/>
    </source>
</evidence>
<evidence type="ECO:0000313" key="6">
    <source>
        <dbReference type="EMBL" id="RHW72259.1"/>
    </source>
</evidence>
<proteinExistence type="predicted"/>
<accession>A0A3L6L5E4</accession>
<dbReference type="EMBL" id="QSBY01000006">
    <property type="protein sequence ID" value="RHW72259.1"/>
    <property type="molecule type" value="Genomic_DNA"/>
</dbReference>
<organism evidence="3 7">
    <name type="scientific">Trypanosoma brucei equiperdum</name>
    <dbReference type="NCBI Taxonomy" id="630700"/>
    <lineage>
        <taxon>Eukaryota</taxon>
        <taxon>Discoba</taxon>
        <taxon>Euglenozoa</taxon>
        <taxon>Kinetoplastea</taxon>
        <taxon>Metakinetoplastina</taxon>
        <taxon>Trypanosomatida</taxon>
        <taxon>Trypanosomatidae</taxon>
        <taxon>Trypanosoma</taxon>
    </lineage>
</organism>
<name>A0A3L6L5E4_9TRYP</name>
<reference evidence="3 7" key="1">
    <citation type="submission" date="2018-09" db="EMBL/GenBank/DDBJ databases">
        <title>whole genome sequence of T. equiperdum IVM-t1 strain.</title>
        <authorList>
            <person name="Suganuma K."/>
        </authorList>
    </citation>
    <scope>NUCLEOTIDE SEQUENCE [LARGE SCALE GENOMIC DNA]</scope>
    <source>
        <strain evidence="3 7">IVM-t1</strain>
    </source>
</reference>
<keyword evidence="2" id="KW-0732">Signal</keyword>
<dbReference type="EMBL" id="QSBY01000006">
    <property type="protein sequence ID" value="RHW72050.1"/>
    <property type="molecule type" value="Genomic_DNA"/>
</dbReference>
<comment type="caution">
    <text evidence="3">The sequence shown here is derived from an EMBL/GenBank/DDBJ whole genome shotgun (WGS) entry which is preliminary data.</text>
</comment>
<evidence type="ECO:0000313" key="3">
    <source>
        <dbReference type="EMBL" id="RHW71884.1"/>
    </source>
</evidence>
<dbReference type="SUPFAM" id="SSF58087">
    <property type="entry name" value="Variant surface glycoprotein (N-terminal domain)"/>
    <property type="match status" value="1"/>
</dbReference>